<evidence type="ECO:0000313" key="2">
    <source>
        <dbReference type="EMBL" id="OAF09225.1"/>
    </source>
</evidence>
<evidence type="ECO:0000256" key="1">
    <source>
        <dbReference type="SAM" id="SignalP"/>
    </source>
</evidence>
<protein>
    <submittedName>
        <fullName evidence="2">Uncharacterized protein</fullName>
    </submittedName>
</protein>
<dbReference type="AlphaFoldDB" id="A0A176YQW1"/>
<dbReference type="RefSeq" id="WP_063681347.1">
    <property type="nucleotide sequence ID" value="NZ_LSEF01000099.1"/>
</dbReference>
<gene>
    <name evidence="2" type="ORF">AXW67_26885</name>
</gene>
<reference evidence="2 3" key="1">
    <citation type="submission" date="2016-02" db="EMBL/GenBank/DDBJ databases">
        <title>Draft genome sequence of the strain BR 10247T Bradyrhizobium neotropicale isolated from nodules of Centrolobium paraense.</title>
        <authorList>
            <person name="Simoes-Araujo J.L."/>
            <person name="Barauna A.C."/>
            <person name="Silva K."/>
            <person name="Zilli J.E."/>
        </authorList>
    </citation>
    <scope>NUCLEOTIDE SEQUENCE [LARGE SCALE GENOMIC DNA]</scope>
    <source>
        <strain evidence="2 3">BR 10247</strain>
    </source>
</reference>
<feature type="signal peptide" evidence="1">
    <location>
        <begin position="1"/>
        <end position="21"/>
    </location>
</feature>
<dbReference type="EMBL" id="LSEF01000099">
    <property type="protein sequence ID" value="OAF09225.1"/>
    <property type="molecule type" value="Genomic_DNA"/>
</dbReference>
<evidence type="ECO:0000313" key="3">
    <source>
        <dbReference type="Proteomes" id="UP000077173"/>
    </source>
</evidence>
<dbReference type="Proteomes" id="UP000077173">
    <property type="component" value="Unassembled WGS sequence"/>
</dbReference>
<keyword evidence="1" id="KW-0732">Signal</keyword>
<keyword evidence="3" id="KW-1185">Reference proteome</keyword>
<name>A0A176YQW1_9BRAD</name>
<sequence>MALWATAFVFATLMAASQATSIGQAVAAKKRGMQAASARDDLNWSSKTQLNGAFAVTVKQSIARFWESWIGADMMVVRESSTKLELLQEMAANGGSVPQSTGRAWAVATVPGLGFIWDKTVLEAAADSSEASSTLGAALIKSVSLSHDYSLNLQIGCYAIQQGMLPFSGIAGHLAGYYGTRQSAQNCDTRYRHELYRRPHHTGD</sequence>
<feature type="chain" id="PRO_5008054899" evidence="1">
    <location>
        <begin position="22"/>
        <end position="204"/>
    </location>
</feature>
<accession>A0A176YQW1</accession>
<organism evidence="2 3">
    <name type="scientific">Bradyrhizobium neotropicale</name>
    <dbReference type="NCBI Taxonomy" id="1497615"/>
    <lineage>
        <taxon>Bacteria</taxon>
        <taxon>Pseudomonadati</taxon>
        <taxon>Pseudomonadota</taxon>
        <taxon>Alphaproteobacteria</taxon>
        <taxon>Hyphomicrobiales</taxon>
        <taxon>Nitrobacteraceae</taxon>
        <taxon>Bradyrhizobium</taxon>
    </lineage>
</organism>
<comment type="caution">
    <text evidence="2">The sequence shown here is derived from an EMBL/GenBank/DDBJ whole genome shotgun (WGS) entry which is preliminary data.</text>
</comment>
<dbReference type="GeneID" id="32583635"/>
<proteinExistence type="predicted"/>